<dbReference type="AlphaFoldDB" id="A0AAE0XC53"/>
<dbReference type="Proteomes" id="UP001270362">
    <property type="component" value="Unassembled WGS sequence"/>
</dbReference>
<dbReference type="EMBL" id="JAULSO010000002">
    <property type="protein sequence ID" value="KAK3689946.1"/>
    <property type="molecule type" value="Genomic_DNA"/>
</dbReference>
<evidence type="ECO:0000313" key="2">
    <source>
        <dbReference type="Proteomes" id="UP001270362"/>
    </source>
</evidence>
<comment type="caution">
    <text evidence="1">The sequence shown here is derived from an EMBL/GenBank/DDBJ whole genome shotgun (WGS) entry which is preliminary data.</text>
</comment>
<reference evidence="1" key="2">
    <citation type="submission" date="2023-06" db="EMBL/GenBank/DDBJ databases">
        <authorList>
            <consortium name="Lawrence Berkeley National Laboratory"/>
            <person name="Haridas S."/>
            <person name="Hensen N."/>
            <person name="Bonometti L."/>
            <person name="Westerberg I."/>
            <person name="Brannstrom I.O."/>
            <person name="Guillou S."/>
            <person name="Cros-Aarteil S."/>
            <person name="Calhoun S."/>
            <person name="Kuo A."/>
            <person name="Mondo S."/>
            <person name="Pangilinan J."/>
            <person name="Riley R."/>
            <person name="Labutti K."/>
            <person name="Andreopoulos B."/>
            <person name="Lipzen A."/>
            <person name="Chen C."/>
            <person name="Yanf M."/>
            <person name="Daum C."/>
            <person name="Ng V."/>
            <person name="Clum A."/>
            <person name="Steindorff A."/>
            <person name="Ohm R."/>
            <person name="Martin F."/>
            <person name="Silar P."/>
            <person name="Natvig D."/>
            <person name="Lalanne C."/>
            <person name="Gautier V."/>
            <person name="Ament-Velasquez S.L."/>
            <person name="Kruys A."/>
            <person name="Hutchinson M.I."/>
            <person name="Powell A.J."/>
            <person name="Barry K."/>
            <person name="Miller A.N."/>
            <person name="Grigoriev I.V."/>
            <person name="Debuchy R."/>
            <person name="Gladieux P."/>
            <person name="Thoren M.H."/>
            <person name="Johannesson H."/>
        </authorList>
    </citation>
    <scope>NUCLEOTIDE SEQUENCE</scope>
    <source>
        <strain evidence="1">CBS 314.62</strain>
    </source>
</reference>
<gene>
    <name evidence="1" type="ORF">B0T22DRAFT_182649</name>
</gene>
<sequence length="240" mass="27231">MKLEAALYRVFRFASRVDNTAENRARVMAIVDHLDPAFVKHNTHFKVYDNVLSPDAWAGLELWAAMWACTPYLQARLEAAVARQQATSRARSRLSISQIIHTLSSGGDSSGGSERNWLLFAAAHGEDVNYDKQSGQPAMSQWQASRRLDAVHLLLQAGFKVDGRPLRAKMKEICSLARWSLDPISKATRPEFCEPQFRYILSLLIASSRSVDLEELKRRYLPLIQESRAAEEFPELDLNW</sequence>
<keyword evidence="2" id="KW-1185">Reference proteome</keyword>
<reference evidence="1" key="1">
    <citation type="journal article" date="2023" name="Mol. Phylogenet. Evol.">
        <title>Genome-scale phylogeny and comparative genomics of the fungal order Sordariales.</title>
        <authorList>
            <person name="Hensen N."/>
            <person name="Bonometti L."/>
            <person name="Westerberg I."/>
            <person name="Brannstrom I.O."/>
            <person name="Guillou S."/>
            <person name="Cros-Aarteil S."/>
            <person name="Calhoun S."/>
            <person name="Haridas S."/>
            <person name="Kuo A."/>
            <person name="Mondo S."/>
            <person name="Pangilinan J."/>
            <person name="Riley R."/>
            <person name="LaButti K."/>
            <person name="Andreopoulos B."/>
            <person name="Lipzen A."/>
            <person name="Chen C."/>
            <person name="Yan M."/>
            <person name="Daum C."/>
            <person name="Ng V."/>
            <person name="Clum A."/>
            <person name="Steindorff A."/>
            <person name="Ohm R.A."/>
            <person name="Martin F."/>
            <person name="Silar P."/>
            <person name="Natvig D.O."/>
            <person name="Lalanne C."/>
            <person name="Gautier V."/>
            <person name="Ament-Velasquez S.L."/>
            <person name="Kruys A."/>
            <person name="Hutchinson M.I."/>
            <person name="Powell A.J."/>
            <person name="Barry K."/>
            <person name="Miller A.N."/>
            <person name="Grigoriev I.V."/>
            <person name="Debuchy R."/>
            <person name="Gladieux P."/>
            <person name="Hiltunen Thoren M."/>
            <person name="Johannesson H."/>
        </authorList>
    </citation>
    <scope>NUCLEOTIDE SEQUENCE</scope>
    <source>
        <strain evidence="1">CBS 314.62</strain>
    </source>
</reference>
<accession>A0AAE0XC53</accession>
<proteinExistence type="predicted"/>
<evidence type="ECO:0000313" key="1">
    <source>
        <dbReference type="EMBL" id="KAK3689946.1"/>
    </source>
</evidence>
<organism evidence="1 2">
    <name type="scientific">Podospora appendiculata</name>
    <dbReference type="NCBI Taxonomy" id="314037"/>
    <lineage>
        <taxon>Eukaryota</taxon>
        <taxon>Fungi</taxon>
        <taxon>Dikarya</taxon>
        <taxon>Ascomycota</taxon>
        <taxon>Pezizomycotina</taxon>
        <taxon>Sordariomycetes</taxon>
        <taxon>Sordariomycetidae</taxon>
        <taxon>Sordariales</taxon>
        <taxon>Podosporaceae</taxon>
        <taxon>Podospora</taxon>
    </lineage>
</organism>
<protein>
    <submittedName>
        <fullName evidence="1">Uncharacterized protein</fullName>
    </submittedName>
</protein>
<name>A0AAE0XC53_9PEZI</name>